<sequence>MARSVCILVVSSFLYWFPTTLWGVLVKFDLVPWDSTFYTIYTYVFPVTTCLAHSNSCLNPVLFCLLRQEP</sequence>
<dbReference type="InterPro" id="IPR017452">
    <property type="entry name" value="GPCR_Rhodpsn_7TM"/>
</dbReference>
<reference evidence="7 8" key="1">
    <citation type="journal article" date="2020" name="Nature">
        <title>Six reference-quality genomes reveal evolution of bat adaptations.</title>
        <authorList>
            <person name="Jebb D."/>
            <person name="Huang Z."/>
            <person name="Pippel M."/>
            <person name="Hughes G.M."/>
            <person name="Lavrichenko K."/>
            <person name="Devanna P."/>
            <person name="Winkler S."/>
            <person name="Jermiin L.S."/>
            <person name="Skirmuntt E.C."/>
            <person name="Katzourakis A."/>
            <person name="Burkitt-Gray L."/>
            <person name="Ray D.A."/>
            <person name="Sullivan K.A.M."/>
            <person name="Roscito J.G."/>
            <person name="Kirilenko B.M."/>
            <person name="Davalos L.M."/>
            <person name="Corthals A.P."/>
            <person name="Power M.L."/>
            <person name="Jones G."/>
            <person name="Ransome R.D."/>
            <person name="Dechmann D.K.N."/>
            <person name="Locatelli A.G."/>
            <person name="Puechmaille S.J."/>
            <person name="Fedrigo O."/>
            <person name="Jarvis E.D."/>
            <person name="Hiller M."/>
            <person name="Vernes S.C."/>
            <person name="Myers E.W."/>
            <person name="Teeling E.C."/>
        </authorList>
    </citation>
    <scope>NUCLEOTIDE SEQUENCE [LARGE SCALE GENOMIC DNA]</scope>
    <source>
        <strain evidence="7">MMolMol1</strain>
        <tissue evidence="7">Muscle</tissue>
    </source>
</reference>
<protein>
    <submittedName>
        <fullName evidence="7">Relaxin family peptide/INSL5 receptor 4</fullName>
    </submittedName>
</protein>
<keyword evidence="7" id="KW-0675">Receptor</keyword>
<evidence type="ECO:0000256" key="2">
    <source>
        <dbReference type="ARBA" id="ARBA00022692"/>
    </source>
</evidence>
<evidence type="ECO:0000256" key="5">
    <source>
        <dbReference type="ARBA" id="ARBA00023136"/>
    </source>
</evidence>
<dbReference type="PROSITE" id="PS50262">
    <property type="entry name" value="G_PROTEIN_RECEP_F1_2"/>
    <property type="match status" value="1"/>
</dbReference>
<dbReference type="EMBL" id="JACASF010000020">
    <property type="protein sequence ID" value="KAF6414259.1"/>
    <property type="molecule type" value="Genomic_DNA"/>
</dbReference>
<gene>
    <name evidence="7" type="ORF">HJG59_016009</name>
</gene>
<dbReference type="InterPro" id="IPR000276">
    <property type="entry name" value="GPCR_Rhodpsn"/>
</dbReference>
<keyword evidence="8" id="KW-1185">Reference proteome</keyword>
<keyword evidence="3" id="KW-1133">Transmembrane helix</keyword>
<evidence type="ECO:0000256" key="4">
    <source>
        <dbReference type="ARBA" id="ARBA00023040"/>
    </source>
</evidence>
<evidence type="ECO:0000313" key="7">
    <source>
        <dbReference type="EMBL" id="KAF6414259.1"/>
    </source>
</evidence>
<comment type="subcellular location">
    <subcellularLocation>
        <location evidence="1">Membrane</location>
    </subcellularLocation>
</comment>
<dbReference type="SUPFAM" id="SSF81321">
    <property type="entry name" value="Family A G protein-coupled receptor-like"/>
    <property type="match status" value="1"/>
</dbReference>
<proteinExistence type="predicted"/>
<comment type="caution">
    <text evidence="7">The sequence shown here is derived from an EMBL/GenBank/DDBJ whole genome shotgun (WGS) entry which is preliminary data.</text>
</comment>
<dbReference type="PRINTS" id="PR00237">
    <property type="entry name" value="GPCRRHODOPSN"/>
</dbReference>
<accession>A0A7J8CU29</accession>
<keyword evidence="5" id="KW-0472">Membrane</keyword>
<evidence type="ECO:0000256" key="1">
    <source>
        <dbReference type="ARBA" id="ARBA00004370"/>
    </source>
</evidence>
<evidence type="ECO:0000259" key="6">
    <source>
        <dbReference type="PROSITE" id="PS50262"/>
    </source>
</evidence>
<evidence type="ECO:0000313" key="8">
    <source>
        <dbReference type="Proteomes" id="UP000550707"/>
    </source>
</evidence>
<dbReference type="AlphaFoldDB" id="A0A7J8CU29"/>
<dbReference type="GO" id="GO:0016020">
    <property type="term" value="C:membrane"/>
    <property type="evidence" value="ECO:0007669"/>
    <property type="project" value="UniProtKB-SubCell"/>
</dbReference>
<keyword evidence="2" id="KW-0812">Transmembrane</keyword>
<dbReference type="Proteomes" id="UP000550707">
    <property type="component" value="Unassembled WGS sequence"/>
</dbReference>
<dbReference type="Gene3D" id="1.20.1070.10">
    <property type="entry name" value="Rhodopsin 7-helix transmembrane proteins"/>
    <property type="match status" value="1"/>
</dbReference>
<dbReference type="InParanoid" id="A0A7J8CU29"/>
<feature type="domain" description="G-protein coupled receptors family 1 profile" evidence="6">
    <location>
        <begin position="1"/>
        <end position="63"/>
    </location>
</feature>
<keyword evidence="4" id="KW-0297">G-protein coupled receptor</keyword>
<keyword evidence="4" id="KW-0807">Transducer</keyword>
<evidence type="ECO:0000256" key="3">
    <source>
        <dbReference type="ARBA" id="ARBA00022989"/>
    </source>
</evidence>
<organism evidence="7 8">
    <name type="scientific">Molossus molossus</name>
    <name type="common">Pallas' mastiff bat</name>
    <name type="synonym">Vespertilio molossus</name>
    <dbReference type="NCBI Taxonomy" id="27622"/>
    <lineage>
        <taxon>Eukaryota</taxon>
        <taxon>Metazoa</taxon>
        <taxon>Chordata</taxon>
        <taxon>Craniata</taxon>
        <taxon>Vertebrata</taxon>
        <taxon>Euteleostomi</taxon>
        <taxon>Mammalia</taxon>
        <taxon>Eutheria</taxon>
        <taxon>Laurasiatheria</taxon>
        <taxon>Chiroptera</taxon>
        <taxon>Yangochiroptera</taxon>
        <taxon>Molossidae</taxon>
        <taxon>Molossus</taxon>
    </lineage>
</organism>
<dbReference type="GO" id="GO:0004930">
    <property type="term" value="F:G protein-coupled receptor activity"/>
    <property type="evidence" value="ECO:0007669"/>
    <property type="project" value="UniProtKB-KW"/>
</dbReference>
<name>A0A7J8CU29_MOLMO</name>